<dbReference type="VEuPathDB" id="VectorBase:LOC119177996"/>
<dbReference type="OrthoDB" id="6514113at2759"/>
<name>A0A6G5ACP0_RHIMP</name>
<reference evidence="1" key="1">
    <citation type="submission" date="2020-03" db="EMBL/GenBank/DDBJ databases">
        <title>A transcriptome and proteome of the tick Rhipicephalus microplus shaped by the genetic composition of its hosts and developmental stage.</title>
        <authorList>
            <person name="Garcia G.R."/>
            <person name="Ribeiro J.M.C."/>
            <person name="Maruyama S.R."/>
            <person name="Gardinasse L.G."/>
            <person name="Nelson K."/>
            <person name="Ferreira B.R."/>
            <person name="Andrade T.G."/>
            <person name="Santos I.K.F.M."/>
        </authorList>
    </citation>
    <scope>NUCLEOTIDE SEQUENCE</scope>
    <source>
        <strain evidence="1">NSGR</strain>
        <tissue evidence="1">Salivary glands</tissue>
    </source>
</reference>
<sequence>MDREIGSAKTWQLLRHLLDPEKTKSEARQQLQKLVYKYEGQTTELLTEVRDRYLCCAESQKLPDYAGSENPDLDSPITVGEVRAEINRLKTKTAAGPDKINNRMLRNLDDGSIRQLAAYMQECWDKGEIPQAWKTANVVFIPKPGKKLSLEHLRLIYTTSCVGKLMEHVIQTRLTRFMEDEKPVP</sequence>
<dbReference type="AlphaFoldDB" id="A0A6G5ACP0"/>
<proteinExistence type="predicted"/>
<dbReference type="PANTHER" id="PTHR19446">
    <property type="entry name" value="REVERSE TRANSCRIPTASES"/>
    <property type="match status" value="1"/>
</dbReference>
<dbReference type="EMBL" id="GIKN01005524">
    <property type="protein sequence ID" value="NIE47797.1"/>
    <property type="molecule type" value="Transcribed_RNA"/>
</dbReference>
<organism evidence="1">
    <name type="scientific">Rhipicephalus microplus</name>
    <name type="common">Cattle tick</name>
    <name type="synonym">Boophilus microplus</name>
    <dbReference type="NCBI Taxonomy" id="6941"/>
    <lineage>
        <taxon>Eukaryota</taxon>
        <taxon>Metazoa</taxon>
        <taxon>Ecdysozoa</taxon>
        <taxon>Arthropoda</taxon>
        <taxon>Chelicerata</taxon>
        <taxon>Arachnida</taxon>
        <taxon>Acari</taxon>
        <taxon>Parasitiformes</taxon>
        <taxon>Ixodida</taxon>
        <taxon>Ixodoidea</taxon>
        <taxon>Ixodidae</taxon>
        <taxon>Rhipicephalinae</taxon>
        <taxon>Rhipicephalus</taxon>
        <taxon>Boophilus</taxon>
    </lineage>
</organism>
<protein>
    <submittedName>
        <fullName evidence="1">Putative tick transposon</fullName>
    </submittedName>
</protein>
<accession>A0A6G5ACP0</accession>
<evidence type="ECO:0000313" key="1">
    <source>
        <dbReference type="EMBL" id="NIE47797.1"/>
    </source>
</evidence>